<dbReference type="Proteomes" id="UP000663852">
    <property type="component" value="Unassembled WGS sequence"/>
</dbReference>
<dbReference type="Pfam" id="PF05099">
    <property type="entry name" value="TerB"/>
    <property type="match status" value="1"/>
</dbReference>
<comment type="caution">
    <text evidence="2">The sequence shown here is derived from an EMBL/GenBank/DDBJ whole genome shotgun (WGS) entry which is preliminary data.</text>
</comment>
<feature type="domain" description="Co-chaperone DjlA N-terminal" evidence="1">
    <location>
        <begin position="58"/>
        <end position="162"/>
    </location>
</feature>
<reference evidence="2" key="1">
    <citation type="submission" date="2021-02" db="EMBL/GenBank/DDBJ databases">
        <authorList>
            <person name="Nowell W R."/>
        </authorList>
    </citation>
    <scope>NUCLEOTIDE SEQUENCE</scope>
</reference>
<organism evidence="2 3">
    <name type="scientific">Adineta ricciae</name>
    <name type="common">Rotifer</name>
    <dbReference type="NCBI Taxonomy" id="249248"/>
    <lineage>
        <taxon>Eukaryota</taxon>
        <taxon>Metazoa</taxon>
        <taxon>Spiralia</taxon>
        <taxon>Gnathifera</taxon>
        <taxon>Rotifera</taxon>
        <taxon>Eurotatoria</taxon>
        <taxon>Bdelloidea</taxon>
        <taxon>Adinetida</taxon>
        <taxon>Adinetidae</taxon>
        <taxon>Adineta</taxon>
    </lineage>
</organism>
<dbReference type="SUPFAM" id="SSF158682">
    <property type="entry name" value="TerB-like"/>
    <property type="match status" value="1"/>
</dbReference>
<accession>A0A815KMZ7</accession>
<dbReference type="Gene3D" id="1.10.3680.10">
    <property type="entry name" value="TerB-like"/>
    <property type="match status" value="1"/>
</dbReference>
<dbReference type="InterPro" id="IPR029024">
    <property type="entry name" value="TerB-like"/>
</dbReference>
<proteinExistence type="predicted"/>
<name>A0A815KMZ7_ADIRI</name>
<evidence type="ECO:0000259" key="1">
    <source>
        <dbReference type="Pfam" id="PF05099"/>
    </source>
</evidence>
<sequence length="199" mass="22867">MNRIKHIHNIFPHISTMANDLTTAKTVTLRDRVGDWIFKHFWHSDMRPSPILVLEYTKVLMNVAAADGVLADAERKWILGNFLAKGGADEDVEFFEKYTPSKQEIEETLNVRPTFVQEISRAILFESFQAASADDELHKDERNAIFRLAQIMNIPEAEVNEIEELFKAEVAHRKRVVDLMFPKGIKGTCDVSIHEFVNK</sequence>
<evidence type="ECO:0000313" key="2">
    <source>
        <dbReference type="EMBL" id="CAF1395261.1"/>
    </source>
</evidence>
<dbReference type="EMBL" id="CAJNOJ010000318">
    <property type="protein sequence ID" value="CAF1395261.1"/>
    <property type="molecule type" value="Genomic_DNA"/>
</dbReference>
<dbReference type="InterPro" id="IPR007791">
    <property type="entry name" value="DjlA_N"/>
</dbReference>
<dbReference type="AlphaFoldDB" id="A0A815KMZ7"/>
<evidence type="ECO:0000313" key="3">
    <source>
        <dbReference type="Proteomes" id="UP000663852"/>
    </source>
</evidence>
<protein>
    <recommendedName>
        <fullName evidence="1">Co-chaperone DjlA N-terminal domain-containing protein</fullName>
    </recommendedName>
</protein>
<dbReference type="OrthoDB" id="10037861at2759"/>
<gene>
    <name evidence="2" type="ORF">EDS130_LOCUS35697</name>
</gene>